<dbReference type="PANTHER" id="PTHR31228:SF35">
    <property type="entry name" value="CYSTATIN DOMAIN-CONTAINING PROTEIN"/>
    <property type="match status" value="1"/>
</dbReference>
<evidence type="ECO:0000256" key="1">
    <source>
        <dbReference type="SAM" id="MobiDB-lite"/>
    </source>
</evidence>
<sequence length="143" mass="16401">MTEPMELCEEIRSTASPRKRKAEDSSDDIENGMVDEEQGGDEEESDASSREEGQEWDVDSFDDGFDYRPKRNLDPNDELGKKMHQYTVDLKCTGARVSMWIEKTTPGNVAYRPLISPIDDLDQPYKTTGLTCRLSCRPWWICL</sequence>
<feature type="compositionally biased region" description="Acidic residues" evidence="1">
    <location>
        <begin position="54"/>
        <end position="64"/>
    </location>
</feature>
<accession>A0ABD1AYR2</accession>
<proteinExistence type="predicted"/>
<feature type="compositionally biased region" description="Acidic residues" evidence="1">
    <location>
        <begin position="25"/>
        <end position="46"/>
    </location>
</feature>
<dbReference type="PANTHER" id="PTHR31228">
    <property type="entry name" value="CYSTATIN/MONELLIN SUPERFAMILY PROTEIN"/>
    <property type="match status" value="1"/>
</dbReference>
<gene>
    <name evidence="2" type="ORF">V5N11_023815</name>
</gene>
<feature type="compositionally biased region" description="Basic and acidic residues" evidence="1">
    <location>
        <begin position="65"/>
        <end position="79"/>
    </location>
</feature>
<dbReference type="EMBL" id="JBANAX010000379">
    <property type="protein sequence ID" value="KAL1211828.1"/>
    <property type="molecule type" value="Genomic_DNA"/>
</dbReference>
<organism evidence="2 3">
    <name type="scientific">Cardamine amara subsp. amara</name>
    <dbReference type="NCBI Taxonomy" id="228776"/>
    <lineage>
        <taxon>Eukaryota</taxon>
        <taxon>Viridiplantae</taxon>
        <taxon>Streptophyta</taxon>
        <taxon>Embryophyta</taxon>
        <taxon>Tracheophyta</taxon>
        <taxon>Spermatophyta</taxon>
        <taxon>Magnoliopsida</taxon>
        <taxon>eudicotyledons</taxon>
        <taxon>Gunneridae</taxon>
        <taxon>Pentapetalae</taxon>
        <taxon>rosids</taxon>
        <taxon>malvids</taxon>
        <taxon>Brassicales</taxon>
        <taxon>Brassicaceae</taxon>
        <taxon>Cardamineae</taxon>
        <taxon>Cardamine</taxon>
    </lineage>
</organism>
<evidence type="ECO:0000313" key="2">
    <source>
        <dbReference type="EMBL" id="KAL1211828.1"/>
    </source>
</evidence>
<evidence type="ECO:0000313" key="3">
    <source>
        <dbReference type="Proteomes" id="UP001558713"/>
    </source>
</evidence>
<dbReference type="AlphaFoldDB" id="A0ABD1AYR2"/>
<dbReference type="Proteomes" id="UP001558713">
    <property type="component" value="Unassembled WGS sequence"/>
</dbReference>
<protein>
    <submittedName>
        <fullName evidence="2">Uncharacterized protein</fullName>
    </submittedName>
</protein>
<keyword evidence="3" id="KW-1185">Reference proteome</keyword>
<name>A0ABD1AYR2_CARAN</name>
<feature type="region of interest" description="Disordered" evidence="1">
    <location>
        <begin position="1"/>
        <end position="79"/>
    </location>
</feature>
<reference evidence="2 3" key="1">
    <citation type="submission" date="2024-04" db="EMBL/GenBank/DDBJ databases">
        <title>Genome assembly C_amara_ONT_v2.</title>
        <authorList>
            <person name="Yant L."/>
            <person name="Moore C."/>
            <person name="Slenker M."/>
        </authorList>
    </citation>
    <scope>NUCLEOTIDE SEQUENCE [LARGE SCALE GENOMIC DNA]</scope>
    <source>
        <tissue evidence="2">Leaf</tissue>
    </source>
</reference>
<comment type="caution">
    <text evidence="2">The sequence shown here is derived from an EMBL/GenBank/DDBJ whole genome shotgun (WGS) entry which is preliminary data.</text>
</comment>